<dbReference type="Proteomes" id="UP001055868">
    <property type="component" value="Chromosome"/>
</dbReference>
<dbReference type="RefSeq" id="WP_249479209.1">
    <property type="nucleotide sequence ID" value="NZ_CP097218.1"/>
</dbReference>
<evidence type="ECO:0008006" key="3">
    <source>
        <dbReference type="Google" id="ProtNLM"/>
    </source>
</evidence>
<accession>A0ABY4N9I0</accession>
<keyword evidence="2" id="KW-1185">Reference proteome</keyword>
<organism evidence="1 2">
    <name type="scientific">Brachybacterium kimchii</name>
    <dbReference type="NCBI Taxonomy" id="2942909"/>
    <lineage>
        <taxon>Bacteria</taxon>
        <taxon>Bacillati</taxon>
        <taxon>Actinomycetota</taxon>
        <taxon>Actinomycetes</taxon>
        <taxon>Micrococcales</taxon>
        <taxon>Dermabacteraceae</taxon>
        <taxon>Brachybacterium</taxon>
    </lineage>
</organism>
<sequence>MNGGSAPGEPDLRGGQAVAVAGGDVRLVAGRLADDELAAIAVAVSAMSVASRIEAGERALADEHRGAAGAWSDASHSFPRSHALRGLPSESAWMFSDR</sequence>
<name>A0ABY4N9I0_9MICO</name>
<evidence type="ECO:0000313" key="2">
    <source>
        <dbReference type="Proteomes" id="UP001055868"/>
    </source>
</evidence>
<protein>
    <recommendedName>
        <fullName evidence="3">Acyl-CoA carboxylase subunit epsilon</fullName>
    </recommendedName>
</protein>
<gene>
    <name evidence="1" type="ORF">M4486_01415</name>
</gene>
<reference evidence="1" key="1">
    <citation type="submission" date="2022-05" db="EMBL/GenBank/DDBJ databases">
        <title>Genomic analysis of Brachybacterium sp. CBA3104.</title>
        <authorList>
            <person name="Roh S.W."/>
            <person name="Kim Y.B."/>
            <person name="Kim Y."/>
        </authorList>
    </citation>
    <scope>NUCLEOTIDE SEQUENCE</scope>
    <source>
        <strain evidence="1">CBA3104</strain>
    </source>
</reference>
<evidence type="ECO:0000313" key="1">
    <source>
        <dbReference type="EMBL" id="UQN30034.1"/>
    </source>
</evidence>
<proteinExistence type="predicted"/>
<dbReference type="EMBL" id="CP097218">
    <property type="protein sequence ID" value="UQN30034.1"/>
    <property type="molecule type" value="Genomic_DNA"/>
</dbReference>